<protein>
    <submittedName>
        <fullName evidence="1">Uncharacterized protein</fullName>
    </submittedName>
</protein>
<dbReference type="RefSeq" id="WP_213754120.1">
    <property type="nucleotide sequence ID" value="NZ_JAHCQH010000014.1"/>
</dbReference>
<keyword evidence="2" id="KW-1185">Reference proteome</keyword>
<organism evidence="1 2">
    <name type="scientific">Ancylobacter radicis</name>
    <dbReference type="NCBI Taxonomy" id="2836179"/>
    <lineage>
        <taxon>Bacteria</taxon>
        <taxon>Pseudomonadati</taxon>
        <taxon>Pseudomonadota</taxon>
        <taxon>Alphaproteobacteria</taxon>
        <taxon>Hyphomicrobiales</taxon>
        <taxon>Xanthobacteraceae</taxon>
        <taxon>Ancylobacter</taxon>
    </lineage>
</organism>
<accession>A0ABS5R3M7</accession>
<evidence type="ECO:0000313" key="2">
    <source>
        <dbReference type="Proteomes" id="UP001166585"/>
    </source>
</evidence>
<dbReference type="Proteomes" id="UP001166585">
    <property type="component" value="Unassembled WGS sequence"/>
</dbReference>
<reference evidence="1" key="1">
    <citation type="submission" date="2021-05" db="EMBL/GenBank/DDBJ databases">
        <authorList>
            <person name="Sun Q."/>
            <person name="Inoue M."/>
        </authorList>
    </citation>
    <scope>NUCLEOTIDE SEQUENCE</scope>
    <source>
        <strain evidence="1">VKM B-3255</strain>
    </source>
</reference>
<sequence>MEPAVHFVGFRGDEYMSAVRVFGRPDFIHRRWDQRARREIANCDTLVFAVGTADDEPSRYNGNDLDEPAYR</sequence>
<dbReference type="EMBL" id="JAHCQH010000014">
    <property type="protein sequence ID" value="MBS9476263.1"/>
    <property type="molecule type" value="Genomic_DNA"/>
</dbReference>
<comment type="caution">
    <text evidence="1">The sequence shown here is derived from an EMBL/GenBank/DDBJ whole genome shotgun (WGS) entry which is preliminary data.</text>
</comment>
<evidence type="ECO:0000313" key="1">
    <source>
        <dbReference type="EMBL" id="MBS9476263.1"/>
    </source>
</evidence>
<name>A0ABS5R3M7_9HYPH</name>
<gene>
    <name evidence="1" type="ORF">KIP89_03995</name>
</gene>
<proteinExistence type="predicted"/>